<dbReference type="InterPro" id="IPR018743">
    <property type="entry name" value="DUF2292"/>
</dbReference>
<keyword evidence="2" id="KW-1185">Reference proteome</keyword>
<gene>
    <name evidence="1" type="ORF">ACIKP9_06710</name>
</gene>
<evidence type="ECO:0000313" key="2">
    <source>
        <dbReference type="Proteomes" id="UP001617669"/>
    </source>
</evidence>
<dbReference type="EMBL" id="JBIWXY010000001">
    <property type="protein sequence ID" value="MFJ5445917.1"/>
    <property type="molecule type" value="Genomic_DNA"/>
</dbReference>
<proteinExistence type="predicted"/>
<evidence type="ECO:0000313" key="1">
    <source>
        <dbReference type="EMBL" id="MFJ5445917.1"/>
    </source>
</evidence>
<name>A0ABW8GLH3_9PROT</name>
<dbReference type="Pfam" id="PF10055">
    <property type="entry name" value="DUF2292"/>
    <property type="match status" value="1"/>
</dbReference>
<reference evidence="1 2" key="1">
    <citation type="submission" date="2024-11" db="EMBL/GenBank/DDBJ databases">
        <authorList>
            <person name="Kaparullina E.N."/>
            <person name="Delegan Y.A."/>
            <person name="Doronina N.V."/>
        </authorList>
    </citation>
    <scope>NUCLEOTIDE SEQUENCE [LARGE SCALE GENOMIC DNA]</scope>
    <source>
        <strain evidence="1 2">7sh_L</strain>
    </source>
</reference>
<comment type="caution">
    <text evidence="1">The sequence shown here is derived from an EMBL/GenBank/DDBJ whole genome shotgun (WGS) entry which is preliminary data.</text>
</comment>
<accession>A0ABW8GLH3</accession>
<sequence>MSHESKQKPNDDVIQEILRSIDLLRFGSIEITVHDGRVTQIERREKVRFNSDTQKIKPALQSAANH</sequence>
<protein>
    <submittedName>
        <fullName evidence="1">YezD family protein</fullName>
    </submittedName>
</protein>
<organism evidence="1 2">
    <name type="scientific">Methylobacillus methanolivorans</name>
    <dbReference type="NCBI Taxonomy" id="1848927"/>
    <lineage>
        <taxon>Bacteria</taxon>
        <taxon>Pseudomonadati</taxon>
        <taxon>Pseudomonadota</taxon>
        <taxon>Betaproteobacteria</taxon>
        <taxon>Nitrosomonadales</taxon>
        <taxon>Methylophilaceae</taxon>
        <taxon>Methylobacillus</taxon>
    </lineage>
</organism>
<dbReference type="Proteomes" id="UP001617669">
    <property type="component" value="Unassembled WGS sequence"/>
</dbReference>
<dbReference type="RefSeq" id="WP_400880865.1">
    <property type="nucleotide sequence ID" value="NZ_JBIWXY010000001.1"/>
</dbReference>